<dbReference type="Gene3D" id="3.40.50.2000">
    <property type="entry name" value="Glycogen Phosphorylase B"/>
    <property type="match status" value="2"/>
</dbReference>
<gene>
    <name evidence="3" type="ORF">SPICUR_04085</name>
</gene>
<evidence type="ECO:0000313" key="4">
    <source>
        <dbReference type="Proteomes" id="UP000017640"/>
    </source>
</evidence>
<evidence type="ECO:0000259" key="1">
    <source>
        <dbReference type="Pfam" id="PF00534"/>
    </source>
</evidence>
<feature type="domain" description="Glycosyl transferase family 1" evidence="1">
    <location>
        <begin position="198"/>
        <end position="350"/>
    </location>
</feature>
<dbReference type="Pfam" id="PF00534">
    <property type="entry name" value="Glycos_transf_1"/>
    <property type="match status" value="1"/>
</dbReference>
<organism evidence="3 4">
    <name type="scientific">Spiribacter curvatus</name>
    <dbReference type="NCBI Taxonomy" id="1335757"/>
    <lineage>
        <taxon>Bacteria</taxon>
        <taxon>Pseudomonadati</taxon>
        <taxon>Pseudomonadota</taxon>
        <taxon>Gammaproteobacteria</taxon>
        <taxon>Chromatiales</taxon>
        <taxon>Ectothiorhodospiraceae</taxon>
        <taxon>Spiribacter</taxon>
    </lineage>
</organism>
<dbReference type="InterPro" id="IPR028098">
    <property type="entry name" value="Glyco_trans_4-like_N"/>
</dbReference>
<dbReference type="EMBL" id="CP005990">
    <property type="protein sequence ID" value="AGY91802.1"/>
    <property type="molecule type" value="Genomic_DNA"/>
</dbReference>
<dbReference type="PANTHER" id="PTHR12526">
    <property type="entry name" value="GLYCOSYLTRANSFERASE"/>
    <property type="match status" value="1"/>
</dbReference>
<evidence type="ECO:0000259" key="2">
    <source>
        <dbReference type="Pfam" id="PF13579"/>
    </source>
</evidence>
<evidence type="ECO:0008006" key="5">
    <source>
        <dbReference type="Google" id="ProtNLM"/>
    </source>
</evidence>
<dbReference type="HOGENOM" id="CLU_009583_2_1_6"/>
<dbReference type="RefSeq" id="WP_023366322.1">
    <property type="nucleotide sequence ID" value="NC_022664.1"/>
</dbReference>
<dbReference type="Proteomes" id="UP000017640">
    <property type="component" value="Chromosome"/>
</dbReference>
<keyword evidence="4" id="KW-1185">Reference proteome</keyword>
<dbReference type="SUPFAM" id="SSF53756">
    <property type="entry name" value="UDP-Glycosyltransferase/glycogen phosphorylase"/>
    <property type="match status" value="1"/>
</dbReference>
<name>U5T6I8_9GAMM</name>
<dbReference type="STRING" id="1335757.SPICUR_04085"/>
<dbReference type="Pfam" id="PF13579">
    <property type="entry name" value="Glyco_trans_4_4"/>
    <property type="match status" value="1"/>
</dbReference>
<dbReference type="GO" id="GO:1901135">
    <property type="term" value="P:carbohydrate derivative metabolic process"/>
    <property type="evidence" value="ECO:0007669"/>
    <property type="project" value="UniProtKB-ARBA"/>
</dbReference>
<dbReference type="CDD" id="cd03801">
    <property type="entry name" value="GT4_PimA-like"/>
    <property type="match status" value="1"/>
</dbReference>
<accession>U5T6I8</accession>
<dbReference type="InterPro" id="IPR001296">
    <property type="entry name" value="Glyco_trans_1"/>
</dbReference>
<reference evidence="3 4" key="1">
    <citation type="journal article" date="2013" name="BMC Genomics">
        <title>Genomes of "Spiribacter", a streamlined, successful halophilic bacterium.</title>
        <authorList>
            <person name="Lopez-Perez M."/>
            <person name="Ghai R."/>
            <person name="Leon M.J."/>
            <person name="Rodriguez-Olmos A."/>
            <person name="Copa-Patino J.L."/>
            <person name="Soliveri J."/>
            <person name="Sanchez-Porro C."/>
            <person name="Ventosa A."/>
            <person name="Rodriguez-Valera F."/>
        </authorList>
    </citation>
    <scope>NUCLEOTIDE SEQUENCE [LARGE SCALE GENOMIC DNA]</scope>
    <source>
        <strain evidence="3 4">UAH-SP71</strain>
    </source>
</reference>
<sequence>MAVPTDTDHQPPRRLLHVVHAVRTLDPAGGGIVTFLESLCRGLRDDTVQTGIEAVFPTARHWRVLAIRRPIDFHRRIRALLADADALHVHGVFGWHVLLGVLAARRMGRAYVITLHGHLHPDALRERRLAKRLCLALFGCRVLRGAGAVLVTTDAEREIVARHVEGVRTECIMPGLEVPASPPSLAADRRPVAGSGLRVLYLGRLHPHKGVHRVIEALAALADAGIPATLMIAGRGDPGYARRLDRQVASSGLNDRVQLLGHVDAAERARLWPETDVLVLPSRSENFGFAAAEAMAAGRPVIVGEGVGLAPLVMDRDCGHVIPADDACALTDALAAVSDSERRMAMGRNAHAAALDHFSQVAMGTGHERVYRRLVGMPPASSAAT</sequence>
<evidence type="ECO:0000313" key="3">
    <source>
        <dbReference type="EMBL" id="AGY91802.1"/>
    </source>
</evidence>
<dbReference type="AlphaFoldDB" id="U5T6I8"/>
<proteinExistence type="predicted"/>
<dbReference type="KEGG" id="spiu:SPICUR_04085"/>
<dbReference type="GO" id="GO:0016757">
    <property type="term" value="F:glycosyltransferase activity"/>
    <property type="evidence" value="ECO:0007669"/>
    <property type="project" value="InterPro"/>
</dbReference>
<dbReference type="eggNOG" id="COG0438">
    <property type="taxonomic scope" value="Bacteria"/>
</dbReference>
<feature type="domain" description="Glycosyltransferase subfamily 4-like N-terminal" evidence="2">
    <location>
        <begin position="44"/>
        <end position="164"/>
    </location>
</feature>
<protein>
    <recommendedName>
        <fullName evidence="5">Glycosyltransferase subfamily 4-like N-terminal domain-containing protein</fullName>
    </recommendedName>
</protein>
<dbReference type="OrthoDB" id="258796at2"/>